<dbReference type="SFLD" id="SFLDG01142">
    <property type="entry name" value="C2.B.2:_Mannosyl-3-phosphoglyc"/>
    <property type="match status" value="1"/>
</dbReference>
<comment type="caution">
    <text evidence="4">The sequence shown here is derived from an EMBL/GenBank/DDBJ whole genome shotgun (WGS) entry which is preliminary data.</text>
</comment>
<protein>
    <submittedName>
        <fullName evidence="4">Mannosyl-3-phosphoglycerate phosphatase</fullName>
    </submittedName>
</protein>
<dbReference type="GO" id="GO:0000287">
    <property type="term" value="F:magnesium ion binding"/>
    <property type="evidence" value="ECO:0007669"/>
    <property type="project" value="TreeGrafter"/>
</dbReference>
<dbReference type="Pfam" id="PF08282">
    <property type="entry name" value="Hydrolase_3"/>
    <property type="match status" value="1"/>
</dbReference>
<dbReference type="InterPro" id="IPR006379">
    <property type="entry name" value="HAD-SF_hydro_IIB"/>
</dbReference>
<evidence type="ECO:0000313" key="4">
    <source>
        <dbReference type="EMBL" id="RKR04240.1"/>
    </source>
</evidence>
<evidence type="ECO:0000256" key="2">
    <source>
        <dbReference type="ARBA" id="ARBA00022801"/>
    </source>
</evidence>
<gene>
    <name evidence="4" type="ORF">C7446_1443</name>
</gene>
<dbReference type="GO" id="GO:0051479">
    <property type="term" value="P:mannosylglycerate biosynthetic process"/>
    <property type="evidence" value="ECO:0007669"/>
    <property type="project" value="InterPro"/>
</dbReference>
<sequence>MFSLAQPLLIFTDLDGSLLDHDTYDHKPAREWLERLATARVPVIFNTSKTAAEVWPLYRELGLTAPFIAENGGCVHLPPDWAGDEPADDDGWARVVLGASRQRILTVLEAVRETESLRFRGFADMTVEEIISLTGLDAAGAERARQREASEPLVWKDSASALEHFRLELIGAGLELTRGGRFHHVMGETCNKGRACGWLISRFEQLHGAGVASIGLGDGPNDIPMFDTVDAAVIIRGRHEQPIEVRDESRAYRTRAEGPQGWAEGLAHWLDDE</sequence>
<keyword evidence="3" id="KW-0460">Magnesium</keyword>
<organism evidence="4 5">
    <name type="scientific">Kushneria sinocarnis</name>
    <dbReference type="NCBI Taxonomy" id="595502"/>
    <lineage>
        <taxon>Bacteria</taxon>
        <taxon>Pseudomonadati</taxon>
        <taxon>Pseudomonadota</taxon>
        <taxon>Gammaproteobacteria</taxon>
        <taxon>Oceanospirillales</taxon>
        <taxon>Halomonadaceae</taxon>
        <taxon>Kushneria</taxon>
    </lineage>
</organism>
<dbReference type="InterPro" id="IPR036412">
    <property type="entry name" value="HAD-like_sf"/>
</dbReference>
<dbReference type="EMBL" id="RBIN01000004">
    <property type="protein sequence ID" value="RKR04240.1"/>
    <property type="molecule type" value="Genomic_DNA"/>
</dbReference>
<dbReference type="NCBIfam" id="TIGR01486">
    <property type="entry name" value="HAD-SF-IIB-MPGP"/>
    <property type="match status" value="1"/>
</dbReference>
<dbReference type="SFLD" id="SFLDS00003">
    <property type="entry name" value="Haloacid_Dehalogenase"/>
    <property type="match status" value="1"/>
</dbReference>
<name>A0A420WWY4_9GAMM</name>
<dbReference type="PANTHER" id="PTHR10000:SF8">
    <property type="entry name" value="HAD SUPERFAMILY HYDROLASE-LIKE, TYPE 3"/>
    <property type="match status" value="1"/>
</dbReference>
<dbReference type="SFLD" id="SFLDG01140">
    <property type="entry name" value="C2.B:_Phosphomannomutase_and_P"/>
    <property type="match status" value="1"/>
</dbReference>
<dbReference type="OrthoDB" id="193379at2"/>
<keyword evidence="2" id="KW-0378">Hydrolase</keyword>
<dbReference type="InterPro" id="IPR006381">
    <property type="entry name" value="HAD-SF-IIB-MPGP"/>
</dbReference>
<accession>A0A420WWY4</accession>
<dbReference type="PANTHER" id="PTHR10000">
    <property type="entry name" value="PHOSPHOSERINE PHOSPHATASE"/>
    <property type="match status" value="1"/>
</dbReference>
<keyword evidence="1" id="KW-0479">Metal-binding</keyword>
<dbReference type="Proteomes" id="UP000281975">
    <property type="component" value="Unassembled WGS sequence"/>
</dbReference>
<dbReference type="AlphaFoldDB" id="A0A420WWY4"/>
<dbReference type="SUPFAM" id="SSF56784">
    <property type="entry name" value="HAD-like"/>
    <property type="match status" value="1"/>
</dbReference>
<evidence type="ECO:0000256" key="3">
    <source>
        <dbReference type="ARBA" id="ARBA00022842"/>
    </source>
</evidence>
<keyword evidence="5" id="KW-1185">Reference proteome</keyword>
<dbReference type="NCBIfam" id="TIGR01484">
    <property type="entry name" value="HAD-SF-IIB"/>
    <property type="match status" value="1"/>
</dbReference>
<dbReference type="RefSeq" id="WP_121172422.1">
    <property type="nucleotide sequence ID" value="NZ_RBIN01000004.1"/>
</dbReference>
<evidence type="ECO:0000313" key="5">
    <source>
        <dbReference type="Proteomes" id="UP000281975"/>
    </source>
</evidence>
<evidence type="ECO:0000256" key="1">
    <source>
        <dbReference type="ARBA" id="ARBA00022723"/>
    </source>
</evidence>
<proteinExistence type="predicted"/>
<dbReference type="GO" id="GO:0005829">
    <property type="term" value="C:cytosol"/>
    <property type="evidence" value="ECO:0007669"/>
    <property type="project" value="TreeGrafter"/>
</dbReference>
<dbReference type="GO" id="GO:0050531">
    <property type="term" value="F:mannosyl-3-phosphoglycerate phosphatase activity"/>
    <property type="evidence" value="ECO:0007669"/>
    <property type="project" value="InterPro"/>
</dbReference>
<dbReference type="Gene3D" id="3.30.980.20">
    <property type="entry name" value="Putative mannosyl-3-phosphoglycerate phosphatase, domain 2"/>
    <property type="match status" value="1"/>
</dbReference>
<reference evidence="4 5" key="1">
    <citation type="submission" date="2018-10" db="EMBL/GenBank/DDBJ databases">
        <title>Genomic Encyclopedia of Type Strains, Phase IV (KMG-IV): sequencing the most valuable type-strain genomes for metagenomic binning, comparative biology and taxonomic classification.</title>
        <authorList>
            <person name="Goeker M."/>
        </authorList>
    </citation>
    <scope>NUCLEOTIDE SEQUENCE [LARGE SCALE GENOMIC DNA]</scope>
    <source>
        <strain evidence="4 5">DSM 23229</strain>
    </source>
</reference>
<dbReference type="InterPro" id="IPR023214">
    <property type="entry name" value="HAD_sf"/>
</dbReference>
<dbReference type="Gene3D" id="3.40.50.1000">
    <property type="entry name" value="HAD superfamily/HAD-like"/>
    <property type="match status" value="1"/>
</dbReference>